<accession>A0ABT1I2Z1</accession>
<feature type="compositionally biased region" description="Basic and acidic residues" evidence="1">
    <location>
        <begin position="161"/>
        <end position="172"/>
    </location>
</feature>
<protein>
    <submittedName>
        <fullName evidence="2">Uncharacterized protein</fullName>
    </submittedName>
</protein>
<dbReference type="Pfam" id="PF19739">
    <property type="entry name" value="DUF6228"/>
    <property type="match status" value="1"/>
</dbReference>
<evidence type="ECO:0000313" key="3">
    <source>
        <dbReference type="Proteomes" id="UP001205311"/>
    </source>
</evidence>
<evidence type="ECO:0000313" key="2">
    <source>
        <dbReference type="EMBL" id="MCP2262158.1"/>
    </source>
</evidence>
<reference evidence="2 3" key="1">
    <citation type="submission" date="2022-06" db="EMBL/GenBank/DDBJ databases">
        <title>Genomic Encyclopedia of Archaeal and Bacterial Type Strains, Phase II (KMG-II): from individual species to whole genera.</title>
        <authorList>
            <person name="Goeker M."/>
        </authorList>
    </citation>
    <scope>NUCLEOTIDE SEQUENCE [LARGE SCALE GENOMIC DNA]</scope>
    <source>
        <strain evidence="2 3">DSM 40477</strain>
    </source>
</reference>
<comment type="caution">
    <text evidence="2">The sequence shown here is derived from an EMBL/GenBank/DDBJ whole genome shotgun (WGS) entry which is preliminary data.</text>
</comment>
<name>A0ABT1I2Z1_STRSD</name>
<dbReference type="Proteomes" id="UP001205311">
    <property type="component" value="Unassembled WGS sequence"/>
</dbReference>
<dbReference type="EMBL" id="JAMTCP010000058">
    <property type="protein sequence ID" value="MCP2262158.1"/>
    <property type="molecule type" value="Genomic_DNA"/>
</dbReference>
<sequence>MDDQCQYDPDLHGKRSVVLHGYQGTYVRFYNRRRPDHHIIYCCVEVGGPGMRGELHDYVEHPNSDLHLAAFLDELGRDFGTWTGVRSWHSPNYDLFVDAKATTEAHVELTWTIRPWRHSIFGYWSVSVTTDDVESAERMRTLAADMDDFLGPDEEPWPEDDGPHEYLRRGTR</sequence>
<organism evidence="2 3">
    <name type="scientific">Streptoalloteichus tenebrarius (strain ATCC 17920 / DSM 40477 / JCM 4838 / CBS 697.72 / NBRC 16177 / NCIMB 11028 / NRRL B-12390 / A12253. 1 / ISP 5477)</name>
    <name type="common">Streptomyces tenebrarius</name>
    <dbReference type="NCBI Taxonomy" id="1933"/>
    <lineage>
        <taxon>Bacteria</taxon>
        <taxon>Bacillati</taxon>
        <taxon>Actinomycetota</taxon>
        <taxon>Actinomycetes</taxon>
        <taxon>Pseudonocardiales</taxon>
        <taxon>Pseudonocardiaceae</taxon>
        <taxon>Streptoalloteichus</taxon>
    </lineage>
</organism>
<evidence type="ECO:0000256" key="1">
    <source>
        <dbReference type="SAM" id="MobiDB-lite"/>
    </source>
</evidence>
<feature type="compositionally biased region" description="Acidic residues" evidence="1">
    <location>
        <begin position="149"/>
        <end position="160"/>
    </location>
</feature>
<gene>
    <name evidence="2" type="ORF">LX15_005892</name>
</gene>
<dbReference type="InterPro" id="IPR046196">
    <property type="entry name" value="DUF6228"/>
</dbReference>
<dbReference type="RefSeq" id="WP_253674132.1">
    <property type="nucleotide sequence ID" value="NZ_JAMTCP010000058.1"/>
</dbReference>
<feature type="region of interest" description="Disordered" evidence="1">
    <location>
        <begin position="149"/>
        <end position="172"/>
    </location>
</feature>
<proteinExistence type="predicted"/>
<keyword evidence="3" id="KW-1185">Reference proteome</keyword>